<organism evidence="1 2">
    <name type="scientific">Microcystis flos-aquae TF09</name>
    <dbReference type="NCBI Taxonomy" id="2060473"/>
    <lineage>
        <taxon>Bacteria</taxon>
        <taxon>Bacillati</taxon>
        <taxon>Cyanobacteriota</taxon>
        <taxon>Cyanophyceae</taxon>
        <taxon>Oscillatoriophycideae</taxon>
        <taxon>Chroococcales</taxon>
        <taxon>Microcystaceae</taxon>
        <taxon>Microcystis</taxon>
    </lineage>
</organism>
<accession>A0A3E0L5Y9</accession>
<evidence type="ECO:0000313" key="2">
    <source>
        <dbReference type="Proteomes" id="UP000256873"/>
    </source>
</evidence>
<dbReference type="Proteomes" id="UP000256873">
    <property type="component" value="Unassembled WGS sequence"/>
</dbReference>
<sequence>MPLIKIPRNYLIAEDENFITADVPDSLLQLWQKDYQKVVKAKGILKDKKAAMLSHVESLRREWDG</sequence>
<dbReference type="EMBL" id="QQWC01000002">
    <property type="protein sequence ID" value="REJ42737.1"/>
    <property type="molecule type" value="Genomic_DNA"/>
</dbReference>
<dbReference type="AlphaFoldDB" id="A0A3E0L5Y9"/>
<protein>
    <submittedName>
        <fullName evidence="1">Uncharacterized protein</fullName>
    </submittedName>
</protein>
<name>A0A3E0L5Y9_9CHRO</name>
<proteinExistence type="predicted"/>
<evidence type="ECO:0000313" key="1">
    <source>
        <dbReference type="EMBL" id="REJ42737.1"/>
    </source>
</evidence>
<gene>
    <name evidence="1" type="ORF">DWQ54_07420</name>
</gene>
<reference evidence="1 2" key="1">
    <citation type="submission" date="2017-10" db="EMBL/GenBank/DDBJ databases">
        <title>A large-scale comparative metagenomic study reveals the eutrophication-driven functional interactions in six Microcystis-epibionts communities.</title>
        <authorList>
            <person name="Li Q."/>
            <person name="Lin F."/>
        </authorList>
    </citation>
    <scope>NUCLEOTIDE SEQUENCE [LARGE SCALE GENOMIC DNA]</scope>
    <source>
        <strain evidence="1">TF09</strain>
    </source>
</reference>
<comment type="caution">
    <text evidence="1">The sequence shown here is derived from an EMBL/GenBank/DDBJ whole genome shotgun (WGS) entry which is preliminary data.</text>
</comment>